<dbReference type="PROSITE" id="PS50885">
    <property type="entry name" value="HAMP"/>
    <property type="match status" value="1"/>
</dbReference>
<comment type="similarity">
    <text evidence="3">Belongs to the methyl-accepting chemotaxis (MCP) protein family.</text>
</comment>
<gene>
    <name evidence="9" type="ORF">DSM19430T_20520</name>
</gene>
<comment type="subcellular location">
    <subcellularLocation>
        <location evidence="1">Membrane</location>
    </subcellularLocation>
</comment>
<dbReference type="EMBL" id="BLVP01000008">
    <property type="protein sequence ID" value="GFM37368.1"/>
    <property type="molecule type" value="Genomic_DNA"/>
</dbReference>
<dbReference type="Pfam" id="PF12729">
    <property type="entry name" value="4HB_MCP_1"/>
    <property type="match status" value="1"/>
</dbReference>
<dbReference type="PANTHER" id="PTHR32089:SF112">
    <property type="entry name" value="LYSOZYME-LIKE PROTEIN-RELATED"/>
    <property type="match status" value="1"/>
</dbReference>
<dbReference type="InterPro" id="IPR004089">
    <property type="entry name" value="MCPsignal_dom"/>
</dbReference>
<feature type="transmembrane region" description="Helical" evidence="6">
    <location>
        <begin position="191"/>
        <end position="211"/>
    </location>
</feature>
<keyword evidence="6" id="KW-0472">Membrane</keyword>
<dbReference type="GO" id="GO:0016020">
    <property type="term" value="C:membrane"/>
    <property type="evidence" value="ECO:0007669"/>
    <property type="project" value="UniProtKB-SubCell"/>
</dbReference>
<keyword evidence="2 4" id="KW-0807">Transducer</keyword>
<dbReference type="Gene3D" id="1.10.287.950">
    <property type="entry name" value="Methyl-accepting chemotaxis protein"/>
    <property type="match status" value="1"/>
</dbReference>
<evidence type="ECO:0000313" key="10">
    <source>
        <dbReference type="Proteomes" id="UP000503820"/>
    </source>
</evidence>
<dbReference type="FunFam" id="1.10.287.950:FF:000001">
    <property type="entry name" value="Methyl-accepting chemotaxis sensory transducer"/>
    <property type="match status" value="1"/>
</dbReference>
<dbReference type="CDD" id="cd11386">
    <property type="entry name" value="MCP_signal"/>
    <property type="match status" value="1"/>
</dbReference>
<reference evidence="9 10" key="1">
    <citation type="submission" date="2020-05" db="EMBL/GenBank/DDBJ databases">
        <title>Draft genome sequence of Desulfovibrio psychrotolerans JS1T.</title>
        <authorList>
            <person name="Ueno A."/>
            <person name="Tamazawa S."/>
            <person name="Tamamura S."/>
            <person name="Murakami T."/>
            <person name="Kiyama T."/>
            <person name="Inomata H."/>
            <person name="Amano Y."/>
            <person name="Miyakawa K."/>
            <person name="Tamaki H."/>
            <person name="Naganuma T."/>
            <person name="Kaneko K."/>
        </authorList>
    </citation>
    <scope>NUCLEOTIDE SEQUENCE [LARGE SCALE GENOMIC DNA]</scope>
    <source>
        <strain evidence="9 10">JS1</strain>
    </source>
</reference>
<sequence length="585" mass="62917">MKNIRIGVKMLGGFLFTAILALAVGVTGFLGLKQTERSMAEIATVRLPGIVGLGSMSEAQTAIQRVERTLLIQETLDNPTEAAKQFRMLDTAWANAQRGWERYAPLPKTEEEEQLWEQLVPTWQEWKTRSAEVMDQLRDGERDLAYMLSQGGARTSYDEAVRLVNALIDLNVRVAEDFGKEAEEKAQRAEMIIVIVSVLCVVLAVALGVVLTRVITGPLSSVVRFAGGVAQGNLDMSLDVRQRDEVGQLGDAIRSMVGTLKERIAEADRQSAEATEQARKAHEAMETAAQAGQAAEIKTEAMLEAADRLQGIAENTASAAEQLSAQVEQSSRGAEVQAQRVTETATAMEELNATVLEVTRNAAEAASSSEFARSKAQEGAAIVQRVVHGMSAVHTQAAEMRGDMSTLGSQAEGIGQIMNVISDIADQTNLLALNAAIEAARAGDAGRGFAVVADEVRKLAEKTMNATKEVGTAIHDIQQSTRKNIDNVERTTRQIEEATTLANESGDVLQNIVTLVDTASDQVRSIATASEQQSAASEEISRSIEDISRISGETSGAMRQSEHAVTELSAQMQVLGSLIAELRSN</sequence>
<feature type="domain" description="HAMP" evidence="8">
    <location>
        <begin position="213"/>
        <end position="265"/>
    </location>
</feature>
<dbReference type="RefSeq" id="WP_243451345.1">
    <property type="nucleotide sequence ID" value="NZ_BLVP01000008.1"/>
</dbReference>
<proteinExistence type="inferred from homology"/>
<feature type="transmembrane region" description="Helical" evidence="6">
    <location>
        <begin position="12"/>
        <end position="32"/>
    </location>
</feature>
<evidence type="ECO:0000256" key="6">
    <source>
        <dbReference type="SAM" id="Phobius"/>
    </source>
</evidence>
<dbReference type="GO" id="GO:0007165">
    <property type="term" value="P:signal transduction"/>
    <property type="evidence" value="ECO:0007669"/>
    <property type="project" value="UniProtKB-KW"/>
</dbReference>
<keyword evidence="5" id="KW-0175">Coiled coil</keyword>
<accession>A0A7J0BUM7</accession>
<dbReference type="SUPFAM" id="SSF158472">
    <property type="entry name" value="HAMP domain-like"/>
    <property type="match status" value="1"/>
</dbReference>
<keyword evidence="6" id="KW-1133">Transmembrane helix</keyword>
<feature type="domain" description="Methyl-accepting transducer" evidence="7">
    <location>
        <begin position="312"/>
        <end position="548"/>
    </location>
</feature>
<name>A0A7J0BUM7_9BACT</name>
<dbReference type="GO" id="GO:0006935">
    <property type="term" value="P:chemotaxis"/>
    <property type="evidence" value="ECO:0007669"/>
    <property type="project" value="UniProtKB-ARBA"/>
</dbReference>
<dbReference type="PANTHER" id="PTHR32089">
    <property type="entry name" value="METHYL-ACCEPTING CHEMOTAXIS PROTEIN MCPB"/>
    <property type="match status" value="1"/>
</dbReference>
<dbReference type="InterPro" id="IPR003660">
    <property type="entry name" value="HAMP_dom"/>
</dbReference>
<dbReference type="SMART" id="SM00283">
    <property type="entry name" value="MA"/>
    <property type="match status" value="1"/>
</dbReference>
<evidence type="ECO:0000256" key="2">
    <source>
        <dbReference type="ARBA" id="ARBA00023224"/>
    </source>
</evidence>
<feature type="coiled-coil region" evidence="5">
    <location>
        <begin position="257"/>
        <end position="284"/>
    </location>
</feature>
<evidence type="ECO:0000259" key="7">
    <source>
        <dbReference type="PROSITE" id="PS50111"/>
    </source>
</evidence>
<organism evidence="9 10">
    <name type="scientific">Desulfovibrio psychrotolerans</name>
    <dbReference type="NCBI Taxonomy" id="415242"/>
    <lineage>
        <taxon>Bacteria</taxon>
        <taxon>Pseudomonadati</taxon>
        <taxon>Thermodesulfobacteriota</taxon>
        <taxon>Desulfovibrionia</taxon>
        <taxon>Desulfovibrionales</taxon>
        <taxon>Desulfovibrionaceae</taxon>
        <taxon>Desulfovibrio</taxon>
    </lineage>
</organism>
<evidence type="ECO:0000259" key="8">
    <source>
        <dbReference type="PROSITE" id="PS50885"/>
    </source>
</evidence>
<dbReference type="AlphaFoldDB" id="A0A7J0BUM7"/>
<evidence type="ECO:0000256" key="4">
    <source>
        <dbReference type="PROSITE-ProRule" id="PRU00284"/>
    </source>
</evidence>
<comment type="caution">
    <text evidence="9">The sequence shown here is derived from an EMBL/GenBank/DDBJ whole genome shotgun (WGS) entry which is preliminary data.</text>
</comment>
<dbReference type="SUPFAM" id="SSF58104">
    <property type="entry name" value="Methyl-accepting chemotaxis protein (MCP) signaling domain"/>
    <property type="match status" value="1"/>
</dbReference>
<dbReference type="PROSITE" id="PS50111">
    <property type="entry name" value="CHEMOTAXIS_TRANSDUC_2"/>
    <property type="match status" value="1"/>
</dbReference>
<dbReference type="InterPro" id="IPR024478">
    <property type="entry name" value="HlyB_4HB_MCP"/>
</dbReference>
<dbReference type="Gene3D" id="6.10.340.10">
    <property type="match status" value="1"/>
</dbReference>
<evidence type="ECO:0000256" key="3">
    <source>
        <dbReference type="ARBA" id="ARBA00029447"/>
    </source>
</evidence>
<dbReference type="Pfam" id="PF00672">
    <property type="entry name" value="HAMP"/>
    <property type="match status" value="1"/>
</dbReference>
<dbReference type="CDD" id="cd06225">
    <property type="entry name" value="HAMP"/>
    <property type="match status" value="1"/>
</dbReference>
<keyword evidence="10" id="KW-1185">Reference proteome</keyword>
<evidence type="ECO:0000256" key="5">
    <source>
        <dbReference type="SAM" id="Coils"/>
    </source>
</evidence>
<evidence type="ECO:0000313" key="9">
    <source>
        <dbReference type="EMBL" id="GFM37368.1"/>
    </source>
</evidence>
<protein>
    <submittedName>
        <fullName evidence="9">Methyl-accepting chemotaxis protein</fullName>
    </submittedName>
</protein>
<evidence type="ECO:0000256" key="1">
    <source>
        <dbReference type="ARBA" id="ARBA00004370"/>
    </source>
</evidence>
<keyword evidence="6" id="KW-0812">Transmembrane</keyword>
<dbReference type="Proteomes" id="UP000503820">
    <property type="component" value="Unassembled WGS sequence"/>
</dbReference>
<dbReference type="SMART" id="SM00304">
    <property type="entry name" value="HAMP"/>
    <property type="match status" value="1"/>
</dbReference>
<dbReference type="Pfam" id="PF00015">
    <property type="entry name" value="MCPsignal"/>
    <property type="match status" value="1"/>
</dbReference>